<dbReference type="InterPro" id="IPR023346">
    <property type="entry name" value="Lysozyme-like_dom_sf"/>
</dbReference>
<comment type="caution">
    <text evidence="5">The sequence shown here is derived from an EMBL/GenBank/DDBJ whole genome shotgun (WGS) entry which is preliminary data.</text>
</comment>
<protein>
    <recommendedName>
        <fullName evidence="7">Transglycosylase SLT domain-containing protein</fullName>
    </recommendedName>
</protein>
<proteinExistence type="inferred from homology"/>
<dbReference type="InterPro" id="IPR037061">
    <property type="entry name" value="Lytic_TGlycoase_superhlx_L_sf"/>
</dbReference>
<dbReference type="SUPFAM" id="SSF48435">
    <property type="entry name" value="Bacterial muramidases"/>
    <property type="match status" value="1"/>
</dbReference>
<evidence type="ECO:0000256" key="2">
    <source>
        <dbReference type="ARBA" id="ARBA00022729"/>
    </source>
</evidence>
<sequence>MAAHAADIDSQREGYAAALAALRAGDDARYRENLVRLDGYVLRGYVEYEFLKDRIERTDAKIIRDFIATNTHTPLPDQLRQRWLQSAAARGDWATFMREYADVPGDTSLACIYLEQRLRADDRSAAVLQHVEQIWKSGQRQPSTCNAVFAQWRRAGFLSTDKVWERIGLAMDARELSLARDLAEYLPPTERVWVERWLAMHRDPARALTTIDHPIETPVARMVVRYGVVRLAYRDSDEAMRRWQELKRKHEFFGEDENYVLHFIGILAAQKRSPSALKWLSAVSAESDDLSLKLWRVYAALWAGELDTARRFIAALPDGERDSTRWRYWSARIAERRGEEAAAKPIYTSLARERDYYGFLAADRIGADYAMQHVSVDATPEEIAKLETRSDILAARELYTLGEIVDARRQWQWAVRNLGDRELQVAAVIARQWGWHDRAIQAVVKSGHPDDLELRFPVIYRDVIEANATKYDIDSGWIYGVVRQESAFVVDARSDAGALGLMQLLPSTGRAGLRQLRLRTRVEDALLSVEQNVQLGVNYLKQVLNRYNGNQVLATAAYNAGPNRVSGWIPDATIDADVWIETIPYNETRGYVKNVLAFAAVYEYRLGKKPTRLTTRMPAVAPRAADGAS</sequence>
<evidence type="ECO:0000259" key="3">
    <source>
        <dbReference type="Pfam" id="PF01464"/>
    </source>
</evidence>
<dbReference type="PANTHER" id="PTHR37423:SF5">
    <property type="entry name" value="SOLUBLE LYTIC MUREIN TRANSGLYCOSYLASE"/>
    <property type="match status" value="1"/>
</dbReference>
<dbReference type="Gene3D" id="1.10.530.10">
    <property type="match status" value="1"/>
</dbReference>
<comment type="similarity">
    <text evidence="1">Belongs to the transglycosylase Slt family.</text>
</comment>
<evidence type="ECO:0000313" key="5">
    <source>
        <dbReference type="EMBL" id="OGI62696.1"/>
    </source>
</evidence>
<dbReference type="PANTHER" id="PTHR37423">
    <property type="entry name" value="SOLUBLE LYTIC MUREIN TRANSGLYCOSYLASE-RELATED"/>
    <property type="match status" value="1"/>
</dbReference>
<dbReference type="Pfam" id="PF01464">
    <property type="entry name" value="SLT"/>
    <property type="match status" value="1"/>
</dbReference>
<dbReference type="SUPFAM" id="SSF53955">
    <property type="entry name" value="Lysozyme-like"/>
    <property type="match status" value="1"/>
</dbReference>
<evidence type="ECO:0000313" key="6">
    <source>
        <dbReference type="Proteomes" id="UP000179076"/>
    </source>
</evidence>
<dbReference type="InterPro" id="IPR012289">
    <property type="entry name" value="Lytic_TGlycosylase_superhlx_L"/>
</dbReference>
<dbReference type="Proteomes" id="UP000179076">
    <property type="component" value="Unassembled WGS sequence"/>
</dbReference>
<dbReference type="Pfam" id="PF14718">
    <property type="entry name" value="SLT_L"/>
    <property type="match status" value="1"/>
</dbReference>
<keyword evidence="2" id="KW-0732">Signal</keyword>
<dbReference type="GO" id="GO:0042597">
    <property type="term" value="C:periplasmic space"/>
    <property type="evidence" value="ECO:0007669"/>
    <property type="project" value="InterPro"/>
</dbReference>
<gene>
    <name evidence="5" type="ORF">A2W18_07705</name>
</gene>
<dbReference type="CDD" id="cd13401">
    <property type="entry name" value="Slt70-like"/>
    <property type="match status" value="1"/>
</dbReference>
<evidence type="ECO:0008006" key="7">
    <source>
        <dbReference type="Google" id="ProtNLM"/>
    </source>
</evidence>
<evidence type="ECO:0000259" key="4">
    <source>
        <dbReference type="Pfam" id="PF14718"/>
    </source>
</evidence>
<feature type="domain" description="Lytic transglycosylase superhelical linker" evidence="4">
    <location>
        <begin position="388"/>
        <end position="452"/>
    </location>
</feature>
<dbReference type="InterPro" id="IPR008258">
    <property type="entry name" value="Transglycosylase_SLT_dom_1"/>
</dbReference>
<dbReference type="GO" id="GO:0004553">
    <property type="term" value="F:hydrolase activity, hydrolyzing O-glycosyl compounds"/>
    <property type="evidence" value="ECO:0007669"/>
    <property type="project" value="InterPro"/>
</dbReference>
<name>A0A1F6UZM7_9PROT</name>
<dbReference type="InterPro" id="IPR008939">
    <property type="entry name" value="Lytic_TGlycosylase_superhlx_U"/>
</dbReference>
<dbReference type="EMBL" id="MFSP01000170">
    <property type="protein sequence ID" value="OGI62696.1"/>
    <property type="molecule type" value="Genomic_DNA"/>
</dbReference>
<dbReference type="AlphaFoldDB" id="A0A1F6UZM7"/>
<dbReference type="Gene3D" id="1.25.20.10">
    <property type="entry name" value="Bacterial muramidases"/>
    <property type="match status" value="1"/>
</dbReference>
<organism evidence="5 6">
    <name type="scientific">Candidatus Muproteobacteria bacterium RBG_16_60_9</name>
    <dbReference type="NCBI Taxonomy" id="1817755"/>
    <lineage>
        <taxon>Bacteria</taxon>
        <taxon>Pseudomonadati</taxon>
        <taxon>Pseudomonadota</taxon>
        <taxon>Candidatus Muproteobacteria</taxon>
    </lineage>
</organism>
<reference evidence="5 6" key="1">
    <citation type="journal article" date="2016" name="Nat. Commun.">
        <title>Thousands of microbial genomes shed light on interconnected biogeochemical processes in an aquifer system.</title>
        <authorList>
            <person name="Anantharaman K."/>
            <person name="Brown C.T."/>
            <person name="Hug L.A."/>
            <person name="Sharon I."/>
            <person name="Castelle C.J."/>
            <person name="Probst A.J."/>
            <person name="Thomas B.C."/>
            <person name="Singh A."/>
            <person name="Wilkins M.J."/>
            <person name="Karaoz U."/>
            <person name="Brodie E.L."/>
            <person name="Williams K.H."/>
            <person name="Hubbard S.S."/>
            <person name="Banfield J.F."/>
        </authorList>
    </citation>
    <scope>NUCLEOTIDE SEQUENCE [LARGE SCALE GENOMIC DNA]</scope>
</reference>
<feature type="domain" description="Transglycosylase SLT" evidence="3">
    <location>
        <begin position="463"/>
        <end position="569"/>
    </location>
</feature>
<accession>A0A1F6UZM7</accession>
<evidence type="ECO:0000256" key="1">
    <source>
        <dbReference type="ARBA" id="ARBA00007734"/>
    </source>
</evidence>
<dbReference type="Gene3D" id="1.10.1240.20">
    <property type="entry name" value="Lytic transglycosylase, superhelical linker domain"/>
    <property type="match status" value="1"/>
</dbReference>